<sequence>MIKTIKVKKYEIAVLYKHGEITQILTAGVYHKADPFNTLSYKIIDLAVSKVAEEIAEQLLNFYPTIVKQHCYLVDVATNEIALRYEQQKLVEVILPATKTLYWNSYKSHSIKKVLLQQDYALPTEITNELLQAKNTNEPINNIDKLVLHHFIHEQIGTLFVDNQLIKIIAPETVVGYCPFKHTIVLGKFNLRENRIDDCIANAIEQRTPQQLLQFCIAMDVGANEVGLRYENDLLVEILPPGTKRLYWKNSDKQHIVKVELNKGYTLNNEMIEQLLQPKLRQKGIIGDNGVLIAQVPAYHVGVLKVNGRIEQLLTAGITAYWRFNREISVDIVDTRLQVLEVAGQEILTKDKVNLRINLVANWRYTDVLMAFEKTASPAELLYRELQFGLREAIGTRTLDELLENKNIIDEVVSKHVQMRLEGFGIATISLGVKDIILPGDMKAILSQVVEAEKSAQANVIRRREETSATRSLLNTAKVMENNPVALRLKEMETLERIAERIDKISVVGGLDQVLHGLINIQPKG</sequence>
<dbReference type="Proteomes" id="UP000199698">
    <property type="component" value="Unassembled WGS sequence"/>
</dbReference>
<dbReference type="Pfam" id="PF01145">
    <property type="entry name" value="Band_7"/>
    <property type="match status" value="1"/>
</dbReference>
<evidence type="ECO:0000313" key="4">
    <source>
        <dbReference type="EMBL" id="SCB82645.1"/>
    </source>
</evidence>
<accession>A0A1C3ZJX6</accession>
<dbReference type="CDD" id="cd13438">
    <property type="entry name" value="SPFH_eoslipins_u2"/>
    <property type="match status" value="1"/>
</dbReference>
<keyword evidence="5" id="KW-1185">Reference proteome</keyword>
<evidence type="ECO:0000313" key="5">
    <source>
        <dbReference type="Proteomes" id="UP000199698"/>
    </source>
</evidence>
<comment type="subcellular location">
    <subcellularLocation>
        <location evidence="1">Membrane</location>
        <topology evidence="1">Single-pass membrane protein</topology>
    </subcellularLocation>
</comment>
<comment type="similarity">
    <text evidence="2">Belongs to the band 7/mec-2 family.</text>
</comment>
<dbReference type="PANTHER" id="PTHR10264:SF83">
    <property type="entry name" value="BLL5629 PROTEIN"/>
    <property type="match status" value="1"/>
</dbReference>
<dbReference type="SMART" id="SM00244">
    <property type="entry name" value="PHB"/>
    <property type="match status" value="1"/>
</dbReference>
<dbReference type="SUPFAM" id="SSF117892">
    <property type="entry name" value="Band 7/SPFH domain"/>
    <property type="match status" value="1"/>
</dbReference>
<dbReference type="GO" id="GO:0005886">
    <property type="term" value="C:plasma membrane"/>
    <property type="evidence" value="ECO:0007669"/>
    <property type="project" value="InterPro"/>
</dbReference>
<dbReference type="EMBL" id="FMBA01000005">
    <property type="protein sequence ID" value="SCB82645.1"/>
    <property type="molecule type" value="Genomic_DNA"/>
</dbReference>
<evidence type="ECO:0000256" key="2">
    <source>
        <dbReference type="ARBA" id="ARBA00008164"/>
    </source>
</evidence>
<dbReference type="InterPro" id="IPR043202">
    <property type="entry name" value="Band-7_stomatin-like"/>
</dbReference>
<dbReference type="InterPro" id="IPR001107">
    <property type="entry name" value="Band_7"/>
</dbReference>
<evidence type="ECO:0000259" key="3">
    <source>
        <dbReference type="SMART" id="SM00244"/>
    </source>
</evidence>
<dbReference type="PANTHER" id="PTHR10264">
    <property type="entry name" value="BAND 7 PROTEIN-RELATED"/>
    <property type="match status" value="1"/>
</dbReference>
<dbReference type="AlphaFoldDB" id="A0A1C3ZJX6"/>
<organism evidence="4 5">
    <name type="scientific">Gilliamella intestini</name>
    <dbReference type="NCBI Taxonomy" id="1798183"/>
    <lineage>
        <taxon>Bacteria</taxon>
        <taxon>Pseudomonadati</taxon>
        <taxon>Pseudomonadota</taxon>
        <taxon>Gammaproteobacteria</taxon>
        <taxon>Orbales</taxon>
        <taxon>Orbaceae</taxon>
        <taxon>Gilliamella</taxon>
    </lineage>
</organism>
<protein>
    <submittedName>
        <fullName evidence="4">SPFH domain / Band 7 family protein</fullName>
    </submittedName>
</protein>
<proteinExistence type="inferred from homology"/>
<feature type="domain" description="Band 7" evidence="3">
    <location>
        <begin position="291"/>
        <end position="450"/>
    </location>
</feature>
<dbReference type="Gene3D" id="6.10.250.2090">
    <property type="match status" value="1"/>
</dbReference>
<gene>
    <name evidence="4" type="ORF">GA0061080_100533</name>
</gene>
<dbReference type="STRING" id="1798183.GA0061080_100533"/>
<reference evidence="5" key="1">
    <citation type="submission" date="2016-08" db="EMBL/GenBank/DDBJ databases">
        <authorList>
            <person name="Varghese N."/>
            <person name="Submissions Spin"/>
        </authorList>
    </citation>
    <scope>NUCLEOTIDE SEQUENCE [LARGE SCALE GENOMIC DNA]</scope>
    <source>
        <strain evidence="5">R-53144</strain>
    </source>
</reference>
<dbReference type="InterPro" id="IPR036013">
    <property type="entry name" value="Band_7/SPFH_dom_sf"/>
</dbReference>
<name>A0A1C3ZJX6_9GAMM</name>
<evidence type="ECO:0000256" key="1">
    <source>
        <dbReference type="ARBA" id="ARBA00004167"/>
    </source>
</evidence>
<dbReference type="Gene3D" id="3.30.479.30">
    <property type="entry name" value="Band 7 domain"/>
    <property type="match status" value="1"/>
</dbReference>